<dbReference type="Proteomes" id="UP000050794">
    <property type="component" value="Unassembled WGS sequence"/>
</dbReference>
<evidence type="ECO:0000313" key="4">
    <source>
        <dbReference type="WBParaSite" id="TCNE_0001961601-mRNA-1"/>
    </source>
</evidence>
<sequence>MGSYQQDREPVCLSPQSTGGFDEEPEPRTKSPHHVEMYTFRDAIDVNYQRMALTGEELSGMPLEDLKEAAKELIEALILREEYMELIGNQFPTTTKHFLSGYYPQNLPKCRRKNTEMSKRFIVLRKTILPIRLGQQESVHFYKVSLTIFLYAVESMVMT</sequence>
<keyword evidence="3" id="KW-1185">Reference proteome</keyword>
<dbReference type="WBParaSite" id="TCNE_0001961601-mRNA-1">
    <property type="protein sequence ID" value="TCNE_0001961601-mRNA-1"/>
    <property type="gene ID" value="TCNE_0001961601"/>
</dbReference>
<accession>A0A183VFU2</accession>
<evidence type="ECO:0000313" key="2">
    <source>
        <dbReference type="EMBL" id="VDM50933.1"/>
    </source>
</evidence>
<proteinExistence type="predicted"/>
<reference evidence="4" key="1">
    <citation type="submission" date="2016-06" db="UniProtKB">
        <authorList>
            <consortium name="WormBaseParasite"/>
        </authorList>
    </citation>
    <scope>IDENTIFICATION</scope>
</reference>
<dbReference type="EMBL" id="UYWY01027189">
    <property type="protein sequence ID" value="VDM50933.1"/>
    <property type="molecule type" value="Genomic_DNA"/>
</dbReference>
<evidence type="ECO:0000256" key="1">
    <source>
        <dbReference type="SAM" id="MobiDB-lite"/>
    </source>
</evidence>
<name>A0A183VFU2_TOXCA</name>
<reference evidence="2 3" key="2">
    <citation type="submission" date="2018-11" db="EMBL/GenBank/DDBJ databases">
        <authorList>
            <consortium name="Pathogen Informatics"/>
        </authorList>
    </citation>
    <scope>NUCLEOTIDE SEQUENCE [LARGE SCALE GENOMIC DNA]</scope>
</reference>
<evidence type="ECO:0000313" key="3">
    <source>
        <dbReference type="Proteomes" id="UP000050794"/>
    </source>
</evidence>
<feature type="compositionally biased region" description="Basic and acidic residues" evidence="1">
    <location>
        <begin position="1"/>
        <end position="10"/>
    </location>
</feature>
<gene>
    <name evidence="2" type="ORF">TCNE_LOCUS19612</name>
</gene>
<protein>
    <submittedName>
        <fullName evidence="4">AMP deaminase 2</fullName>
    </submittedName>
</protein>
<dbReference type="AlphaFoldDB" id="A0A183VFU2"/>
<organism evidence="3 4">
    <name type="scientific">Toxocara canis</name>
    <name type="common">Canine roundworm</name>
    <dbReference type="NCBI Taxonomy" id="6265"/>
    <lineage>
        <taxon>Eukaryota</taxon>
        <taxon>Metazoa</taxon>
        <taxon>Ecdysozoa</taxon>
        <taxon>Nematoda</taxon>
        <taxon>Chromadorea</taxon>
        <taxon>Rhabditida</taxon>
        <taxon>Spirurina</taxon>
        <taxon>Ascaridomorpha</taxon>
        <taxon>Ascaridoidea</taxon>
        <taxon>Toxocaridae</taxon>
        <taxon>Toxocara</taxon>
    </lineage>
</organism>
<feature type="region of interest" description="Disordered" evidence="1">
    <location>
        <begin position="1"/>
        <end position="33"/>
    </location>
</feature>